<dbReference type="Pfam" id="PF07727">
    <property type="entry name" value="RVT_2"/>
    <property type="match status" value="1"/>
</dbReference>
<keyword evidence="3" id="KW-1185">Reference proteome</keyword>
<name>B8BL92_ORYSI</name>
<gene>
    <name evidence="2" type="ORF">OsI_36616</name>
</gene>
<dbReference type="OMA" id="QPHGFHT"/>
<evidence type="ECO:0000313" key="2">
    <source>
        <dbReference type="EMBL" id="EEC68428.1"/>
    </source>
</evidence>
<reference evidence="2 3" key="1">
    <citation type="journal article" date="2005" name="PLoS Biol.">
        <title>The genomes of Oryza sativa: a history of duplications.</title>
        <authorList>
            <person name="Yu J."/>
            <person name="Wang J."/>
            <person name="Lin W."/>
            <person name="Li S."/>
            <person name="Li H."/>
            <person name="Zhou J."/>
            <person name="Ni P."/>
            <person name="Dong W."/>
            <person name="Hu S."/>
            <person name="Zeng C."/>
            <person name="Zhang J."/>
            <person name="Zhang Y."/>
            <person name="Li R."/>
            <person name="Xu Z."/>
            <person name="Li S."/>
            <person name="Li X."/>
            <person name="Zheng H."/>
            <person name="Cong L."/>
            <person name="Lin L."/>
            <person name="Yin J."/>
            <person name="Geng J."/>
            <person name="Li G."/>
            <person name="Shi J."/>
            <person name="Liu J."/>
            <person name="Lv H."/>
            <person name="Li J."/>
            <person name="Wang J."/>
            <person name="Deng Y."/>
            <person name="Ran L."/>
            <person name="Shi X."/>
            <person name="Wang X."/>
            <person name="Wu Q."/>
            <person name="Li C."/>
            <person name="Ren X."/>
            <person name="Wang J."/>
            <person name="Wang X."/>
            <person name="Li D."/>
            <person name="Liu D."/>
            <person name="Zhang X."/>
            <person name="Ji Z."/>
            <person name="Zhao W."/>
            <person name="Sun Y."/>
            <person name="Zhang Z."/>
            <person name="Bao J."/>
            <person name="Han Y."/>
            <person name="Dong L."/>
            <person name="Ji J."/>
            <person name="Chen P."/>
            <person name="Wu S."/>
            <person name="Liu J."/>
            <person name="Xiao Y."/>
            <person name="Bu D."/>
            <person name="Tan J."/>
            <person name="Yang L."/>
            <person name="Ye C."/>
            <person name="Zhang J."/>
            <person name="Xu J."/>
            <person name="Zhou Y."/>
            <person name="Yu Y."/>
            <person name="Zhang B."/>
            <person name="Zhuang S."/>
            <person name="Wei H."/>
            <person name="Liu B."/>
            <person name="Lei M."/>
            <person name="Yu H."/>
            <person name="Li Y."/>
            <person name="Xu H."/>
            <person name="Wei S."/>
            <person name="He X."/>
            <person name="Fang L."/>
            <person name="Zhang Z."/>
            <person name="Zhang Y."/>
            <person name="Huang X."/>
            <person name="Su Z."/>
            <person name="Tong W."/>
            <person name="Li J."/>
            <person name="Tong Z."/>
            <person name="Li S."/>
            <person name="Ye J."/>
            <person name="Wang L."/>
            <person name="Fang L."/>
            <person name="Lei T."/>
            <person name="Chen C."/>
            <person name="Chen H."/>
            <person name="Xu Z."/>
            <person name="Li H."/>
            <person name="Huang H."/>
            <person name="Zhang F."/>
            <person name="Xu H."/>
            <person name="Li N."/>
            <person name="Zhao C."/>
            <person name="Li S."/>
            <person name="Dong L."/>
            <person name="Huang Y."/>
            <person name="Li L."/>
            <person name="Xi Y."/>
            <person name="Qi Q."/>
            <person name="Li W."/>
            <person name="Zhang B."/>
            <person name="Hu W."/>
            <person name="Zhang Y."/>
            <person name="Tian X."/>
            <person name="Jiao Y."/>
            <person name="Liang X."/>
            <person name="Jin J."/>
            <person name="Gao L."/>
            <person name="Zheng W."/>
            <person name="Hao B."/>
            <person name="Liu S."/>
            <person name="Wang W."/>
            <person name="Yuan L."/>
            <person name="Cao M."/>
            <person name="McDermott J."/>
            <person name="Samudrala R."/>
            <person name="Wang J."/>
            <person name="Wong G.K."/>
            <person name="Yang H."/>
        </authorList>
    </citation>
    <scope>NUCLEOTIDE SEQUENCE [LARGE SCALE GENOMIC DNA]</scope>
    <source>
        <strain evidence="3">cv. 93-11</strain>
    </source>
</reference>
<dbReference type="Gramene" id="BGIOSGA033744-TA">
    <property type="protein sequence ID" value="BGIOSGA033744-PA"/>
    <property type="gene ID" value="BGIOSGA033744"/>
</dbReference>
<accession>B8BL92</accession>
<dbReference type="HOGENOM" id="CLU_2444761_0_0_1"/>
<dbReference type="AlphaFoldDB" id="B8BL92"/>
<dbReference type="STRING" id="39946.B8BL92"/>
<evidence type="ECO:0000259" key="1">
    <source>
        <dbReference type="Pfam" id="PF07727"/>
    </source>
</evidence>
<dbReference type="Proteomes" id="UP000007015">
    <property type="component" value="Chromosome 11"/>
</dbReference>
<dbReference type="InterPro" id="IPR043502">
    <property type="entry name" value="DNA/RNA_pol_sf"/>
</dbReference>
<organism evidence="2 3">
    <name type="scientific">Oryza sativa subsp. indica</name>
    <name type="common">Rice</name>
    <dbReference type="NCBI Taxonomy" id="39946"/>
    <lineage>
        <taxon>Eukaryota</taxon>
        <taxon>Viridiplantae</taxon>
        <taxon>Streptophyta</taxon>
        <taxon>Embryophyta</taxon>
        <taxon>Tracheophyta</taxon>
        <taxon>Spermatophyta</taxon>
        <taxon>Magnoliopsida</taxon>
        <taxon>Liliopsida</taxon>
        <taxon>Poales</taxon>
        <taxon>Poaceae</taxon>
        <taxon>BOP clade</taxon>
        <taxon>Oryzoideae</taxon>
        <taxon>Oryzeae</taxon>
        <taxon>Oryzinae</taxon>
        <taxon>Oryza</taxon>
        <taxon>Oryza sativa</taxon>
    </lineage>
</organism>
<protein>
    <recommendedName>
        <fullName evidence="1">Reverse transcriptase Ty1/copia-type domain-containing protein</fullName>
    </recommendedName>
</protein>
<feature type="domain" description="Reverse transcriptase Ty1/copia-type" evidence="1">
    <location>
        <begin position="2"/>
        <end position="70"/>
    </location>
</feature>
<dbReference type="EMBL" id="CM000136">
    <property type="protein sequence ID" value="EEC68428.1"/>
    <property type="molecule type" value="Genomic_DNA"/>
</dbReference>
<dbReference type="SUPFAM" id="SSF56672">
    <property type="entry name" value="DNA/RNA polymerases"/>
    <property type="match status" value="1"/>
</dbReference>
<sequence>MPNYVCKLDKALYGLKQAPRAWYSRLSTKLSELGFVPSKADTSLFFYKKGQVSIFLLIYVDDIIVASSVPDATSTLLQELSKDSITLSIF</sequence>
<evidence type="ECO:0000313" key="3">
    <source>
        <dbReference type="Proteomes" id="UP000007015"/>
    </source>
</evidence>
<dbReference type="InterPro" id="IPR013103">
    <property type="entry name" value="RVT_2"/>
</dbReference>
<proteinExistence type="predicted"/>